<dbReference type="AlphaFoldDB" id="A0A0A9VVC9"/>
<dbReference type="EMBL" id="GBHO01045436">
    <property type="protein sequence ID" value="JAF98167.1"/>
    <property type="molecule type" value="Transcribed_RNA"/>
</dbReference>
<protein>
    <submittedName>
        <fullName evidence="2">G2/mitotic-specific cyclin-B2</fullName>
    </submittedName>
</protein>
<dbReference type="SUPFAM" id="SSF47954">
    <property type="entry name" value="Cyclin-like"/>
    <property type="match status" value="1"/>
</dbReference>
<dbReference type="EMBL" id="GBRD01013433">
    <property type="protein sequence ID" value="JAG52393.1"/>
    <property type="molecule type" value="Transcribed_RNA"/>
</dbReference>
<gene>
    <name evidence="2" type="primary">ccnb2</name>
    <name evidence="2" type="ORF">CM83_14346</name>
</gene>
<reference evidence="3" key="3">
    <citation type="submission" date="2014-09" db="EMBL/GenBank/DDBJ databases">
        <authorList>
            <person name="Magalhaes I.L.F."/>
            <person name="Oliveira U."/>
            <person name="Santos F.R."/>
            <person name="Vidigal T.H.D.A."/>
            <person name="Brescovit A.D."/>
            <person name="Santos A.J."/>
        </authorList>
    </citation>
    <scope>NUCLEOTIDE SEQUENCE</scope>
</reference>
<organism evidence="2">
    <name type="scientific">Lygus hesperus</name>
    <name type="common">Western plant bug</name>
    <dbReference type="NCBI Taxonomy" id="30085"/>
    <lineage>
        <taxon>Eukaryota</taxon>
        <taxon>Metazoa</taxon>
        <taxon>Ecdysozoa</taxon>
        <taxon>Arthropoda</taxon>
        <taxon>Hexapoda</taxon>
        <taxon>Insecta</taxon>
        <taxon>Pterygota</taxon>
        <taxon>Neoptera</taxon>
        <taxon>Paraneoptera</taxon>
        <taxon>Hemiptera</taxon>
        <taxon>Heteroptera</taxon>
        <taxon>Panheteroptera</taxon>
        <taxon>Cimicomorpha</taxon>
        <taxon>Miridae</taxon>
        <taxon>Mirini</taxon>
        <taxon>Lygus</taxon>
    </lineage>
</organism>
<evidence type="ECO:0000313" key="3">
    <source>
        <dbReference type="EMBL" id="JAG52393.1"/>
    </source>
</evidence>
<name>A0A0A9VVC9_LYGHE</name>
<dbReference type="InterPro" id="IPR036915">
    <property type="entry name" value="Cyclin-like_sf"/>
</dbReference>
<proteinExistence type="predicted"/>
<reference evidence="2" key="1">
    <citation type="journal article" date="2014" name="PLoS ONE">
        <title>Transcriptome-Based Identification of ABC Transporters in the Western Tarnished Plant Bug Lygus hesperus.</title>
        <authorList>
            <person name="Hull J.J."/>
            <person name="Chaney K."/>
            <person name="Geib S.M."/>
            <person name="Fabrick J.A."/>
            <person name="Brent C.S."/>
            <person name="Walsh D."/>
            <person name="Lavine L.C."/>
        </authorList>
    </citation>
    <scope>NUCLEOTIDE SEQUENCE</scope>
</reference>
<feature type="compositionally biased region" description="Pro residues" evidence="1">
    <location>
        <begin position="131"/>
        <end position="141"/>
    </location>
</feature>
<reference evidence="2" key="2">
    <citation type="submission" date="2014-07" db="EMBL/GenBank/DDBJ databases">
        <authorList>
            <person name="Hull J."/>
        </authorList>
    </citation>
    <scope>NUCLEOTIDE SEQUENCE</scope>
</reference>
<sequence>MPPNTGKSKVIEVENHGMVLRKHRQSSILPPTSQRKAFHEIGNVVQVHDARASISVDFLKEPKTSPLPRKSVASVANRRRMSVKTSKPVAAEGKVLRKSTKVHIPSLLPPNGRPTFETTKNMPTESIDKLLPPPIMGPPLPVRKVKRKSNDVVTLKRAPRLTLKPPATPPEQLDADTNKRESISCHPHRRSTLKPQTIQVNAISKPALPEFKPPSLKPSLDVHQKNNKPLDITAKYDIDLMHQGCLWMVSSYAKRIYSYLQKLEFKLAIRSSLIKVPLVTEETRATMVEWLACVYHQLRLLQETYLLSVSVG</sequence>
<evidence type="ECO:0000313" key="2">
    <source>
        <dbReference type="EMBL" id="JAF98167.1"/>
    </source>
</evidence>
<accession>A0A0A9VVC9</accession>
<feature type="region of interest" description="Disordered" evidence="1">
    <location>
        <begin position="124"/>
        <end position="152"/>
    </location>
</feature>
<evidence type="ECO:0000256" key="1">
    <source>
        <dbReference type="SAM" id="MobiDB-lite"/>
    </source>
</evidence>